<comment type="caution">
    <text evidence="2">The sequence shown here is derived from an EMBL/GenBank/DDBJ whole genome shotgun (WGS) entry which is preliminary data.</text>
</comment>
<evidence type="ECO:0000313" key="2">
    <source>
        <dbReference type="EMBL" id="MBN8431452.1"/>
    </source>
</evidence>
<gene>
    <name evidence="2" type="ORF">JF535_11370</name>
</gene>
<dbReference type="PROSITE" id="PS50943">
    <property type="entry name" value="HTH_CROC1"/>
    <property type="match status" value="1"/>
</dbReference>
<sequence>MIRCHLSRYMGEQKMNISDVARLSGLNRSTISLLYHETATRVELEAVEKLCRLFSCDVGDMFELGDKDVT</sequence>
<keyword evidence="3" id="KW-1185">Reference proteome</keyword>
<name>A0ABS3E812_9GAMM</name>
<accession>A0ABS3E812</accession>
<dbReference type="Pfam" id="PF13443">
    <property type="entry name" value="HTH_26"/>
    <property type="match status" value="1"/>
</dbReference>
<dbReference type="SUPFAM" id="SSF47413">
    <property type="entry name" value="lambda repressor-like DNA-binding domains"/>
    <property type="match status" value="1"/>
</dbReference>
<dbReference type="InterPro" id="IPR001387">
    <property type="entry name" value="Cro/C1-type_HTH"/>
</dbReference>
<evidence type="ECO:0000259" key="1">
    <source>
        <dbReference type="PROSITE" id="PS50943"/>
    </source>
</evidence>
<dbReference type="InterPro" id="IPR010982">
    <property type="entry name" value="Lambda_DNA-bd_dom_sf"/>
</dbReference>
<dbReference type="EMBL" id="JAEKJR010000002">
    <property type="protein sequence ID" value="MBN8431452.1"/>
    <property type="molecule type" value="Genomic_DNA"/>
</dbReference>
<dbReference type="Proteomes" id="UP000664293">
    <property type="component" value="Unassembled WGS sequence"/>
</dbReference>
<protein>
    <submittedName>
        <fullName evidence="2">Helix-turn-helix transcriptional regulator</fullName>
    </submittedName>
</protein>
<reference evidence="2 3" key="1">
    <citation type="submission" date="2020-12" db="EMBL/GenBank/DDBJ databases">
        <title>Oil enriched cultivation method for isolating marine PHA-producing bacteria.</title>
        <authorList>
            <person name="Zheng W."/>
            <person name="Yu S."/>
            <person name="Huang Y."/>
        </authorList>
    </citation>
    <scope>NUCLEOTIDE SEQUENCE [LARGE SCALE GENOMIC DNA]</scope>
    <source>
        <strain evidence="2 3">SN0-2</strain>
    </source>
</reference>
<organism evidence="2 3">
    <name type="scientific">Microbulbifer salipaludis</name>
    <dbReference type="NCBI Taxonomy" id="187980"/>
    <lineage>
        <taxon>Bacteria</taxon>
        <taxon>Pseudomonadati</taxon>
        <taxon>Pseudomonadota</taxon>
        <taxon>Gammaproteobacteria</taxon>
        <taxon>Cellvibrionales</taxon>
        <taxon>Microbulbiferaceae</taxon>
        <taxon>Microbulbifer</taxon>
    </lineage>
</organism>
<dbReference type="Gene3D" id="1.10.260.40">
    <property type="entry name" value="lambda repressor-like DNA-binding domains"/>
    <property type="match status" value="1"/>
</dbReference>
<feature type="domain" description="HTH cro/C1-type" evidence="1">
    <location>
        <begin position="6"/>
        <end position="61"/>
    </location>
</feature>
<proteinExistence type="predicted"/>
<evidence type="ECO:0000313" key="3">
    <source>
        <dbReference type="Proteomes" id="UP000664293"/>
    </source>
</evidence>
<dbReference type="RefSeq" id="WP_207002168.1">
    <property type="nucleotide sequence ID" value="NZ_JAEKJR010000002.1"/>
</dbReference>